<dbReference type="Pfam" id="PF02743">
    <property type="entry name" value="dCache_1"/>
    <property type="match status" value="1"/>
</dbReference>
<feature type="transmembrane region" description="Helical" evidence="6">
    <location>
        <begin position="162"/>
        <end position="183"/>
    </location>
</feature>
<reference evidence="8 9" key="1">
    <citation type="submission" date="2022-06" db="EMBL/GenBank/DDBJ databases">
        <authorList>
            <person name="Jeon C.O."/>
        </authorList>
    </citation>
    <scope>NUCLEOTIDE SEQUENCE [LARGE SCALE GENOMIC DNA]</scope>
    <source>
        <strain evidence="8 9">KCTC 13943</strain>
    </source>
</reference>
<evidence type="ECO:0000256" key="5">
    <source>
        <dbReference type="ARBA" id="ARBA00023136"/>
    </source>
</evidence>
<name>A0ABT0WDG0_9BACI</name>
<keyword evidence="9" id="KW-1185">Reference proteome</keyword>
<keyword evidence="3 6" id="KW-0812">Transmembrane</keyword>
<feature type="domain" description="Cache" evidence="7">
    <location>
        <begin position="5"/>
        <end position="148"/>
    </location>
</feature>
<organism evidence="8 9">
    <name type="scientific">Neobacillus pocheonensis</name>
    <dbReference type="NCBI Taxonomy" id="363869"/>
    <lineage>
        <taxon>Bacteria</taxon>
        <taxon>Bacillati</taxon>
        <taxon>Bacillota</taxon>
        <taxon>Bacilli</taxon>
        <taxon>Bacillales</taxon>
        <taxon>Bacillaceae</taxon>
        <taxon>Neobacillus</taxon>
    </lineage>
</organism>
<keyword evidence="2" id="KW-1003">Cell membrane</keyword>
<gene>
    <name evidence="8" type="ORF">NDK43_20935</name>
</gene>
<keyword evidence="5 6" id="KW-0472">Membrane</keyword>
<evidence type="ECO:0000256" key="2">
    <source>
        <dbReference type="ARBA" id="ARBA00022475"/>
    </source>
</evidence>
<evidence type="ECO:0000256" key="4">
    <source>
        <dbReference type="ARBA" id="ARBA00022989"/>
    </source>
</evidence>
<evidence type="ECO:0000313" key="8">
    <source>
        <dbReference type="EMBL" id="MCM2534361.1"/>
    </source>
</evidence>
<protein>
    <submittedName>
        <fullName evidence="8">Cache domain-containing protein</fullName>
    </submittedName>
</protein>
<evidence type="ECO:0000313" key="9">
    <source>
        <dbReference type="Proteomes" id="UP001523262"/>
    </source>
</evidence>
<evidence type="ECO:0000259" key="7">
    <source>
        <dbReference type="Pfam" id="PF02743"/>
    </source>
</evidence>
<evidence type="ECO:0000256" key="1">
    <source>
        <dbReference type="ARBA" id="ARBA00004651"/>
    </source>
</evidence>
<dbReference type="InterPro" id="IPR033479">
    <property type="entry name" value="dCache_1"/>
</dbReference>
<comment type="caution">
    <text evidence="8">The sequence shown here is derived from an EMBL/GenBank/DDBJ whole genome shotgun (WGS) entry which is preliminary data.</text>
</comment>
<evidence type="ECO:0000256" key="3">
    <source>
        <dbReference type="ARBA" id="ARBA00022692"/>
    </source>
</evidence>
<evidence type="ECO:0000256" key="6">
    <source>
        <dbReference type="SAM" id="Phobius"/>
    </source>
</evidence>
<proteinExistence type="predicted"/>
<comment type="subcellular location">
    <subcellularLocation>
        <location evidence="1">Cell membrane</location>
        <topology evidence="1">Multi-pass membrane protein</topology>
    </subcellularLocation>
</comment>
<sequence length="207" mass="23699">MDHPYFENDFSKEPYIKKIIEKGGSYVTVGVHPEKLFSYRDDPVVSIGRSIVNPYTKDQLGLILINIGNDKLKTLWDDIHFTKHTKFYLLDDQKNIIYSQNEKEIGKKASAILGKNFNYINGHREETKENKDSYLISATSNLSKWKAVTIIPKNELFHDLSFIIKMVIITMIVLLLLSIFLSFNIATTITKPLSILEGKMGQVSKVI</sequence>
<keyword evidence="4 6" id="KW-1133">Transmembrane helix</keyword>
<dbReference type="Gene3D" id="3.30.450.20">
    <property type="entry name" value="PAS domain"/>
    <property type="match status" value="1"/>
</dbReference>
<accession>A0ABT0WDG0</accession>
<dbReference type="Proteomes" id="UP001523262">
    <property type="component" value="Unassembled WGS sequence"/>
</dbReference>
<dbReference type="EMBL" id="JAMQCR010000002">
    <property type="protein sequence ID" value="MCM2534361.1"/>
    <property type="molecule type" value="Genomic_DNA"/>
</dbReference>